<dbReference type="GO" id="GO:0015344">
    <property type="term" value="F:siderophore uptake transmembrane transporter activity"/>
    <property type="evidence" value="ECO:0007669"/>
    <property type="project" value="TreeGrafter"/>
</dbReference>
<evidence type="ECO:0000256" key="1">
    <source>
        <dbReference type="ARBA" id="ARBA00004571"/>
    </source>
</evidence>
<dbReference type="GO" id="GO:0044718">
    <property type="term" value="P:siderophore transmembrane transport"/>
    <property type="evidence" value="ECO:0007669"/>
    <property type="project" value="TreeGrafter"/>
</dbReference>
<feature type="domain" description="TonB-dependent receptor-like beta-barrel" evidence="12">
    <location>
        <begin position="335"/>
        <end position="814"/>
    </location>
</feature>
<dbReference type="STRING" id="762903.Pedsa_0440"/>
<dbReference type="InterPro" id="IPR037066">
    <property type="entry name" value="Plug_dom_sf"/>
</dbReference>
<dbReference type="PROSITE" id="PS01156">
    <property type="entry name" value="TONB_DEPENDENT_REC_2"/>
    <property type="match status" value="1"/>
</dbReference>
<dbReference type="Pfam" id="PF13715">
    <property type="entry name" value="CarbopepD_reg_2"/>
    <property type="match status" value="1"/>
</dbReference>
<organism evidence="14 15">
    <name type="scientific">Pseudopedobacter saltans (strain ATCC 51119 / DSM 12145 / JCM 21818 / CCUG 39354 / LMG 10337 / NBRC 100064 / NCIMB 13643)</name>
    <name type="common">Pedobacter saltans</name>
    <dbReference type="NCBI Taxonomy" id="762903"/>
    <lineage>
        <taxon>Bacteria</taxon>
        <taxon>Pseudomonadati</taxon>
        <taxon>Bacteroidota</taxon>
        <taxon>Sphingobacteriia</taxon>
        <taxon>Sphingobacteriales</taxon>
        <taxon>Sphingobacteriaceae</taxon>
        <taxon>Pseudopedobacter</taxon>
    </lineage>
</organism>
<gene>
    <name evidence="14" type="ordered locus">Pedsa_0440</name>
</gene>
<keyword evidence="9 10" id="KW-0998">Cell outer membrane</keyword>
<name>F0S5V1_PSESL</name>
<dbReference type="Gene3D" id="2.40.170.20">
    <property type="entry name" value="TonB-dependent receptor, beta-barrel domain"/>
    <property type="match status" value="1"/>
</dbReference>
<dbReference type="GO" id="GO:0009279">
    <property type="term" value="C:cell outer membrane"/>
    <property type="evidence" value="ECO:0007669"/>
    <property type="project" value="UniProtKB-SubCell"/>
</dbReference>
<evidence type="ECO:0000256" key="9">
    <source>
        <dbReference type="ARBA" id="ARBA00023237"/>
    </source>
</evidence>
<evidence type="ECO:0000313" key="15">
    <source>
        <dbReference type="Proteomes" id="UP000000310"/>
    </source>
</evidence>
<keyword evidence="15" id="KW-1185">Reference proteome</keyword>
<keyword evidence="5" id="KW-0732">Signal</keyword>
<evidence type="ECO:0000256" key="4">
    <source>
        <dbReference type="ARBA" id="ARBA00022692"/>
    </source>
</evidence>
<dbReference type="eggNOG" id="COG4772">
    <property type="taxonomic scope" value="Bacteria"/>
</dbReference>
<dbReference type="EMBL" id="CP002545">
    <property type="protein sequence ID" value="ADY51022.1"/>
    <property type="molecule type" value="Genomic_DNA"/>
</dbReference>
<keyword evidence="3 10" id="KW-1134">Transmembrane beta strand</keyword>
<feature type="domain" description="TonB-dependent receptor plug" evidence="13">
    <location>
        <begin position="128"/>
        <end position="235"/>
    </location>
</feature>
<evidence type="ECO:0000256" key="10">
    <source>
        <dbReference type="PROSITE-ProRule" id="PRU01360"/>
    </source>
</evidence>
<evidence type="ECO:0000256" key="11">
    <source>
        <dbReference type="RuleBase" id="RU003357"/>
    </source>
</evidence>
<dbReference type="RefSeq" id="WP_013631525.1">
    <property type="nucleotide sequence ID" value="NC_015177.1"/>
</dbReference>
<dbReference type="PANTHER" id="PTHR30069">
    <property type="entry name" value="TONB-DEPENDENT OUTER MEMBRANE RECEPTOR"/>
    <property type="match status" value="1"/>
</dbReference>
<accession>F0S5V1</accession>
<evidence type="ECO:0000256" key="8">
    <source>
        <dbReference type="ARBA" id="ARBA00023170"/>
    </source>
</evidence>
<keyword evidence="7 10" id="KW-0472">Membrane</keyword>
<dbReference type="InterPro" id="IPR010917">
    <property type="entry name" value="TonB_rcpt_CS"/>
</dbReference>
<sequence length="855" mass="94577">MEKRLQRGASSLKRLVAFFVLLLLANVTMAQITLKGKVVDAVTKEPLTGAAVTIKGSTIGTTADIEGEFTLKVKETPVVLVVGFVSYNSKEVNITAKGNAVLPAIELESNITTMSEIVVKANSVAIDRKTPVAVSTITSAVIEEKLGSQEFPELLKSTPGVYATRVGGGFGDSRINLRGFQSENIAVMINGVPINGMENGKVYWSNWAGLSDVTRSMQVQRGLGASKVAVPSVGGTINITTRTIDVIKGGSIFQGIGNDGYSKTTFTYSSGLMDNGWAFTILGGRNVGKGWADGLDYEGYNYFFNVSKKINQKHTLALTAFGAPQTHAQRYDRLYINEYRDAAQGIKYNPNWGYYNGEFKSLSVNKYHKPQISLNHNWTIDETSFLSTSVYGSVASGGGIAYTGSLKFNDFRTNGAYSPVNIDAIAQKNIANQDGSALGYMRNSVNDHQWYGILSTYTKKLNDKFDILAGIDGRYYRGKHYQLVDDLLGASYVADNTNKNNPFNRAKTGDKIAFNNDGVIGWEGAFVQGEYSEGPVSAFVSLSGSNTSYQRIDYFMFLNSDPNQKSKKVNIFGFQTKGGINYNLTEKHNVFANIGYFEKAPFFNAVFMNNSNTVNNNFKREKIASYELGYGFRTSAFSANLNLYYTDWKDKSFTRSFSRGEERFFGNFSGVNALHKGVELDFAYRPTNKFTMKGMLSVGDWKWTNNLQKLEIYDDQQQVVDTYGPVYMKGLKVGDSPQTTLALGANYDLFENFKIGIDYNYYANYSSDFNPTTLLKENLVAWKVPNYSLLDVNAVFKMKIAGLNTSLFANVNNLFNTEYISDGYANFQNGISNAANTQVFYGTGRTWTTGLKVNF</sequence>
<evidence type="ECO:0000313" key="14">
    <source>
        <dbReference type="EMBL" id="ADY51022.1"/>
    </source>
</evidence>
<dbReference type="KEGG" id="psn:Pedsa_0440"/>
<comment type="subcellular location">
    <subcellularLocation>
        <location evidence="1 10">Cell outer membrane</location>
        <topology evidence="1 10">Multi-pass membrane protein</topology>
    </subcellularLocation>
</comment>
<evidence type="ECO:0000256" key="7">
    <source>
        <dbReference type="ARBA" id="ARBA00023136"/>
    </source>
</evidence>
<evidence type="ECO:0000256" key="5">
    <source>
        <dbReference type="ARBA" id="ARBA00022729"/>
    </source>
</evidence>
<keyword evidence="6 11" id="KW-0798">TonB box</keyword>
<dbReference type="HOGENOM" id="CLU_016805_0_0_10"/>
<dbReference type="Gene3D" id="2.170.130.10">
    <property type="entry name" value="TonB-dependent receptor, plug domain"/>
    <property type="match status" value="1"/>
</dbReference>
<reference evidence="15" key="2">
    <citation type="submission" date="2011-02" db="EMBL/GenBank/DDBJ databases">
        <title>The complete genome of Pedobacter saltans DSM 12145.</title>
        <authorList>
            <consortium name="US DOE Joint Genome Institute (JGI-PGF)"/>
            <person name="Lucas S."/>
            <person name="Copeland A."/>
            <person name="Lapidus A."/>
            <person name="Bruce D."/>
            <person name="Goodwin L."/>
            <person name="Pitluck S."/>
            <person name="Kyrpides N."/>
            <person name="Mavromatis K."/>
            <person name="Pagani I."/>
            <person name="Ivanova N."/>
            <person name="Ovchinnikova G."/>
            <person name="Lu M."/>
            <person name="Detter J.C."/>
            <person name="Han C."/>
            <person name="Land M."/>
            <person name="Hauser L."/>
            <person name="Markowitz V."/>
            <person name="Cheng J.-F."/>
            <person name="Hugenholtz P."/>
            <person name="Woyke T."/>
            <person name="Wu D."/>
            <person name="Tindall B."/>
            <person name="Pomrenke H.G."/>
            <person name="Brambilla E."/>
            <person name="Klenk H.-P."/>
            <person name="Eisen J.A."/>
        </authorList>
    </citation>
    <scope>NUCLEOTIDE SEQUENCE [LARGE SCALE GENOMIC DNA]</scope>
    <source>
        <strain evidence="15">ATCC 51119 / DSM 12145 / JCM 21818 / LMG 10337 / NBRC 100064 / NCIMB 13643</strain>
    </source>
</reference>
<dbReference type="InterPro" id="IPR039426">
    <property type="entry name" value="TonB-dep_rcpt-like"/>
</dbReference>
<keyword evidence="4 10" id="KW-0812">Transmembrane</keyword>
<dbReference type="InterPro" id="IPR000531">
    <property type="entry name" value="Beta-barrel_TonB"/>
</dbReference>
<dbReference type="SUPFAM" id="SSF56935">
    <property type="entry name" value="Porins"/>
    <property type="match status" value="1"/>
</dbReference>
<proteinExistence type="inferred from homology"/>
<dbReference type="SUPFAM" id="SSF49464">
    <property type="entry name" value="Carboxypeptidase regulatory domain-like"/>
    <property type="match status" value="1"/>
</dbReference>
<protein>
    <submittedName>
        <fullName evidence="14">TonB-dependent receptor</fullName>
    </submittedName>
</protein>
<dbReference type="PROSITE" id="PS52016">
    <property type="entry name" value="TONB_DEPENDENT_REC_3"/>
    <property type="match status" value="1"/>
</dbReference>
<evidence type="ECO:0000259" key="13">
    <source>
        <dbReference type="Pfam" id="PF07715"/>
    </source>
</evidence>
<comment type="similarity">
    <text evidence="10 11">Belongs to the TonB-dependent receptor family.</text>
</comment>
<evidence type="ECO:0000256" key="6">
    <source>
        <dbReference type="ARBA" id="ARBA00023077"/>
    </source>
</evidence>
<dbReference type="Proteomes" id="UP000000310">
    <property type="component" value="Chromosome"/>
</dbReference>
<keyword evidence="2 10" id="KW-0813">Transport</keyword>
<dbReference type="InterPro" id="IPR012910">
    <property type="entry name" value="Plug_dom"/>
</dbReference>
<dbReference type="AlphaFoldDB" id="F0S5V1"/>
<dbReference type="Pfam" id="PF07715">
    <property type="entry name" value="Plug"/>
    <property type="match status" value="1"/>
</dbReference>
<dbReference type="Gene3D" id="2.60.40.1120">
    <property type="entry name" value="Carboxypeptidase-like, regulatory domain"/>
    <property type="match status" value="1"/>
</dbReference>
<dbReference type="PANTHER" id="PTHR30069:SF29">
    <property type="entry name" value="HEMOGLOBIN AND HEMOGLOBIN-HAPTOGLOBIN-BINDING PROTEIN 1-RELATED"/>
    <property type="match status" value="1"/>
</dbReference>
<evidence type="ECO:0000256" key="3">
    <source>
        <dbReference type="ARBA" id="ARBA00022452"/>
    </source>
</evidence>
<keyword evidence="8 14" id="KW-0675">Receptor</keyword>
<reference evidence="14 15" key="1">
    <citation type="journal article" date="2011" name="Stand. Genomic Sci.">
        <title>Complete genome sequence of the gliding, heparinolytic Pedobacter saltans type strain (113).</title>
        <authorList>
            <person name="Liolios K."/>
            <person name="Sikorski J."/>
            <person name="Lu M."/>
            <person name="Nolan M."/>
            <person name="Lapidus A."/>
            <person name="Lucas S."/>
            <person name="Hammon N."/>
            <person name="Deshpande S."/>
            <person name="Cheng J.F."/>
            <person name="Tapia R."/>
            <person name="Han C."/>
            <person name="Goodwin L."/>
            <person name="Pitluck S."/>
            <person name="Huntemann M."/>
            <person name="Ivanova N."/>
            <person name="Pagani I."/>
            <person name="Mavromatis K."/>
            <person name="Ovchinikova G."/>
            <person name="Pati A."/>
            <person name="Chen A."/>
            <person name="Palaniappan K."/>
            <person name="Land M."/>
            <person name="Hauser L."/>
            <person name="Brambilla E.M."/>
            <person name="Kotsyurbenko O."/>
            <person name="Rohde M."/>
            <person name="Tindall B.J."/>
            <person name="Abt B."/>
            <person name="Goker M."/>
            <person name="Detter J.C."/>
            <person name="Woyke T."/>
            <person name="Bristow J."/>
            <person name="Eisen J.A."/>
            <person name="Markowitz V."/>
            <person name="Hugenholtz P."/>
            <person name="Klenk H.P."/>
            <person name="Kyrpides N.C."/>
        </authorList>
    </citation>
    <scope>NUCLEOTIDE SEQUENCE [LARGE SCALE GENOMIC DNA]</scope>
    <source>
        <strain evidence="15">ATCC 51119 / DSM 12145 / JCM 21818 / LMG 10337 / NBRC 100064 / NCIMB 13643</strain>
    </source>
</reference>
<dbReference type="Pfam" id="PF00593">
    <property type="entry name" value="TonB_dep_Rec_b-barrel"/>
    <property type="match status" value="1"/>
</dbReference>
<evidence type="ECO:0000259" key="12">
    <source>
        <dbReference type="Pfam" id="PF00593"/>
    </source>
</evidence>
<dbReference type="InterPro" id="IPR008969">
    <property type="entry name" value="CarboxyPept-like_regulatory"/>
</dbReference>
<evidence type="ECO:0000256" key="2">
    <source>
        <dbReference type="ARBA" id="ARBA00022448"/>
    </source>
</evidence>
<dbReference type="InterPro" id="IPR036942">
    <property type="entry name" value="Beta-barrel_TonB_sf"/>
</dbReference>